<organism evidence="1 2">
    <name type="scientific">Actinomadura vinacea</name>
    <dbReference type="NCBI Taxonomy" id="115336"/>
    <lineage>
        <taxon>Bacteria</taxon>
        <taxon>Bacillati</taxon>
        <taxon>Actinomycetota</taxon>
        <taxon>Actinomycetes</taxon>
        <taxon>Streptosporangiales</taxon>
        <taxon>Thermomonosporaceae</taxon>
        <taxon>Actinomadura</taxon>
    </lineage>
</organism>
<reference evidence="2" key="1">
    <citation type="journal article" date="2019" name="Int. J. Syst. Evol. Microbiol.">
        <title>The Global Catalogue of Microorganisms (GCM) 10K type strain sequencing project: providing services to taxonomists for standard genome sequencing and annotation.</title>
        <authorList>
            <consortium name="The Broad Institute Genomics Platform"/>
            <consortium name="The Broad Institute Genome Sequencing Center for Infectious Disease"/>
            <person name="Wu L."/>
            <person name="Ma J."/>
        </authorList>
    </citation>
    <scope>NUCLEOTIDE SEQUENCE [LARGE SCALE GENOMIC DNA]</scope>
    <source>
        <strain evidence="2">JCM 3325</strain>
    </source>
</reference>
<protein>
    <recommendedName>
        <fullName evidence="3">Transposase</fullName>
    </recommendedName>
</protein>
<evidence type="ECO:0008006" key="3">
    <source>
        <dbReference type="Google" id="ProtNLM"/>
    </source>
</evidence>
<gene>
    <name evidence="1" type="ORF">GCM10010191_49500</name>
</gene>
<sequence>MAGADAVAGFADLAAVPGRQASGMPACDFLHVDTVRLQRLYVWFAMEIETRRVHIMGVSTHPTGPGPRSRPATG</sequence>
<dbReference type="RefSeq" id="WP_344591966.1">
    <property type="nucleotide sequence ID" value="NZ_BAAARW010000020.1"/>
</dbReference>
<dbReference type="EMBL" id="BAAARW010000020">
    <property type="protein sequence ID" value="GAA2430107.1"/>
    <property type="molecule type" value="Genomic_DNA"/>
</dbReference>
<evidence type="ECO:0000313" key="1">
    <source>
        <dbReference type="EMBL" id="GAA2430107.1"/>
    </source>
</evidence>
<accession>A0ABP5WMA1</accession>
<proteinExistence type="predicted"/>
<name>A0ABP5WMA1_9ACTN</name>
<keyword evidence="2" id="KW-1185">Reference proteome</keyword>
<comment type="caution">
    <text evidence="1">The sequence shown here is derived from an EMBL/GenBank/DDBJ whole genome shotgun (WGS) entry which is preliminary data.</text>
</comment>
<evidence type="ECO:0000313" key="2">
    <source>
        <dbReference type="Proteomes" id="UP001501231"/>
    </source>
</evidence>
<dbReference type="Proteomes" id="UP001501231">
    <property type="component" value="Unassembled WGS sequence"/>
</dbReference>